<reference evidence="2" key="1">
    <citation type="submission" date="2021-04" db="EMBL/GenBank/DDBJ databases">
        <title>Draft genome of Fusarium avenaceum strain F156N33, isolated from an atmospheric sample in Virginia.</title>
        <authorList>
            <person name="Yang S."/>
            <person name="Vinatzer B.A."/>
            <person name="Coleman J."/>
        </authorList>
    </citation>
    <scope>NUCLEOTIDE SEQUENCE</scope>
    <source>
        <strain evidence="2">F156N33</strain>
    </source>
</reference>
<gene>
    <name evidence="2" type="ORF">KAF25_004124</name>
</gene>
<name>A0A9P7HA96_9HYPO</name>
<sequence>MSSSKRRSLFKGLFGRKEASQPSGAVSDSVSTAAAASTLDAAGASTAVSAASANASGLGNSAAALRSIEKASQELHTYFQEEGNSDLPDASLSSLVLRRSRWVEKVQAYSNSSFDGCQLSEVPLDVFQHRLIKLAALGATKVYAKPGSKNLFFGDFKAIGEPLMIHADRFTGSVKAVTVQQYATNGVNDSSGSVLVVAIRGSVSTHDWMINLNDGLGAPIADSFMVSIVIPCVS</sequence>
<dbReference type="AlphaFoldDB" id="A0A9P7HA96"/>
<proteinExistence type="predicted"/>
<protein>
    <submittedName>
        <fullName evidence="2">Uncharacterized protein</fullName>
    </submittedName>
</protein>
<dbReference type="EMBL" id="JAGPUO010000006">
    <property type="protein sequence ID" value="KAG5661885.1"/>
    <property type="molecule type" value="Genomic_DNA"/>
</dbReference>
<feature type="region of interest" description="Disordered" evidence="1">
    <location>
        <begin position="1"/>
        <end position="27"/>
    </location>
</feature>
<comment type="caution">
    <text evidence="2">The sequence shown here is derived from an EMBL/GenBank/DDBJ whole genome shotgun (WGS) entry which is preliminary data.</text>
</comment>
<keyword evidence="3" id="KW-1185">Reference proteome</keyword>
<dbReference type="Proteomes" id="UP000782241">
    <property type="component" value="Unassembled WGS sequence"/>
</dbReference>
<organism evidence="2 3">
    <name type="scientific">Fusarium avenaceum</name>
    <dbReference type="NCBI Taxonomy" id="40199"/>
    <lineage>
        <taxon>Eukaryota</taxon>
        <taxon>Fungi</taxon>
        <taxon>Dikarya</taxon>
        <taxon>Ascomycota</taxon>
        <taxon>Pezizomycotina</taxon>
        <taxon>Sordariomycetes</taxon>
        <taxon>Hypocreomycetidae</taxon>
        <taxon>Hypocreales</taxon>
        <taxon>Nectriaceae</taxon>
        <taxon>Fusarium</taxon>
        <taxon>Fusarium tricinctum species complex</taxon>
    </lineage>
</organism>
<accession>A0A9P7HA96</accession>
<evidence type="ECO:0000313" key="3">
    <source>
        <dbReference type="Proteomes" id="UP000782241"/>
    </source>
</evidence>
<evidence type="ECO:0000256" key="1">
    <source>
        <dbReference type="SAM" id="MobiDB-lite"/>
    </source>
</evidence>
<evidence type="ECO:0000313" key="2">
    <source>
        <dbReference type="EMBL" id="KAG5661885.1"/>
    </source>
</evidence>